<feature type="domain" description="RNA-editing substrate-binding complex 7 protein" evidence="2">
    <location>
        <begin position="72"/>
        <end position="150"/>
    </location>
</feature>
<gene>
    <name evidence="3" type="ORF">LSCM1_03826</name>
</gene>
<accession>A0A836GR35</accession>
<reference evidence="4" key="1">
    <citation type="journal article" date="2021" name="Microbiol. Resour. Announc.">
        <title>LGAAP: Leishmaniinae Genome Assembly and Annotation Pipeline.</title>
        <authorList>
            <person name="Almutairi H."/>
            <person name="Urbaniak M.D."/>
            <person name="Bates M.D."/>
            <person name="Jariyapan N."/>
            <person name="Kwakye-Nuako G."/>
            <person name="Thomaz-Soccol V."/>
            <person name="Al-Salem W.S."/>
            <person name="Dillon R.J."/>
            <person name="Bates P.A."/>
            <person name="Gatherer D."/>
        </authorList>
    </citation>
    <scope>NUCLEOTIDE SEQUENCE [LARGE SCALE GENOMIC DNA]</scope>
</reference>
<feature type="compositionally biased region" description="Polar residues" evidence="1">
    <location>
        <begin position="49"/>
        <end position="67"/>
    </location>
</feature>
<feature type="region of interest" description="Disordered" evidence="1">
    <location>
        <begin position="46"/>
        <end position="70"/>
    </location>
</feature>
<dbReference type="AlphaFoldDB" id="A0A836GR35"/>
<dbReference type="OrthoDB" id="259184at2759"/>
<comment type="caution">
    <text evidence="3">The sequence shown here is derived from an EMBL/GenBank/DDBJ whole genome shotgun (WGS) entry which is preliminary data.</text>
</comment>
<evidence type="ECO:0000256" key="1">
    <source>
        <dbReference type="SAM" id="MobiDB-lite"/>
    </source>
</evidence>
<proteinExistence type="predicted"/>
<sequence length="224" mass="23849">MFASLGRLPVCAPRRLLRQPALACSTSVRAMASSTRVLRTLRNRHTGATIASPTSEGAKQTDASLSPTPGAGGTVSIGQRLYSLTQCHLKIQVNPACDHVESDRLSTEAWNLLQSISEEELEALPLRDVVEIVVAYNYFSSVWANGLNGPARPVRHGKSSGKSSTPSSPLSADEQPPAYPIVERPDVAVGRGVTTLNTTAGAPLLADRNVPVKRASPLDEVLDF</sequence>
<dbReference type="GeneID" id="92513871"/>
<feature type="region of interest" description="Disordered" evidence="1">
    <location>
        <begin position="153"/>
        <end position="186"/>
    </location>
</feature>
<feature type="compositionally biased region" description="Low complexity" evidence="1">
    <location>
        <begin position="160"/>
        <end position="171"/>
    </location>
</feature>
<evidence type="ECO:0000313" key="3">
    <source>
        <dbReference type="EMBL" id="KAG5472427.1"/>
    </source>
</evidence>
<evidence type="ECO:0000313" key="4">
    <source>
        <dbReference type="Proteomes" id="UP000673552"/>
    </source>
</evidence>
<dbReference type="Pfam" id="PF26165">
    <property type="entry name" value="RESC7"/>
    <property type="match status" value="1"/>
</dbReference>
<evidence type="ECO:0000259" key="2">
    <source>
        <dbReference type="Pfam" id="PF26165"/>
    </source>
</evidence>
<dbReference type="Proteomes" id="UP000673552">
    <property type="component" value="Unassembled WGS sequence"/>
</dbReference>
<name>A0A836GR35_9TRYP</name>
<dbReference type="RefSeq" id="XP_067176727.1">
    <property type="nucleotide sequence ID" value="XM_067321359.1"/>
</dbReference>
<dbReference type="CDD" id="cd23679">
    <property type="entry name" value="RESC7"/>
    <property type="match status" value="1"/>
</dbReference>
<organism evidence="3 4">
    <name type="scientific">Leishmania martiniquensis</name>
    <dbReference type="NCBI Taxonomy" id="1580590"/>
    <lineage>
        <taxon>Eukaryota</taxon>
        <taxon>Discoba</taxon>
        <taxon>Euglenozoa</taxon>
        <taxon>Kinetoplastea</taxon>
        <taxon>Metakinetoplastina</taxon>
        <taxon>Trypanosomatida</taxon>
        <taxon>Trypanosomatidae</taxon>
        <taxon>Leishmaniinae</taxon>
        <taxon>Leishmania</taxon>
    </lineage>
</organism>
<protein>
    <recommendedName>
        <fullName evidence="2">RNA-editing substrate-binding complex 7 protein domain-containing protein</fullName>
    </recommendedName>
</protein>
<keyword evidence="4" id="KW-1185">Reference proteome</keyword>
<dbReference type="KEGG" id="lmat:92513871"/>
<reference evidence="4" key="2">
    <citation type="journal article" date="2021" name="Sci. Data">
        <title>Chromosome-scale genome sequencing, assembly and annotation of six genomes from subfamily Leishmaniinae.</title>
        <authorList>
            <person name="Almutairi H."/>
            <person name="Urbaniak M.D."/>
            <person name="Bates M.D."/>
            <person name="Jariyapan N."/>
            <person name="Kwakye-Nuako G."/>
            <person name="Thomaz Soccol V."/>
            <person name="Al-Salem W.S."/>
            <person name="Dillon R.J."/>
            <person name="Bates P.A."/>
            <person name="Gatherer D."/>
        </authorList>
    </citation>
    <scope>NUCLEOTIDE SEQUENCE [LARGE SCALE GENOMIC DNA]</scope>
</reference>
<dbReference type="EMBL" id="JAFEUZ010000030">
    <property type="protein sequence ID" value="KAG5472427.1"/>
    <property type="molecule type" value="Genomic_DNA"/>
</dbReference>
<dbReference type="InterPro" id="IPR058774">
    <property type="entry name" value="RESC7"/>
</dbReference>